<sequence>MSRFVYPYRKLVIQYRQVKYLQRSGSQNTERYREQVQVLRKLLLHPSKLLTVNKQDRDEDWLNKYINHLNMLVQNDALYKVAKEELTV</sequence>
<reference evidence="1 2" key="1">
    <citation type="submission" date="2016-11" db="EMBL/GenBank/DDBJ databases">
        <title>Whole Genome Sequence of Listeria newyorkensis.</title>
        <authorList>
            <person name="Frink S."/>
            <person name="Morales C."/>
            <person name="Kiang D."/>
        </authorList>
    </citation>
    <scope>NUCLEOTIDE SEQUENCE [LARGE SCALE GENOMIC DNA]</scope>
    <source>
        <strain evidence="1 2">F1604011-044</strain>
    </source>
</reference>
<dbReference type="RefSeq" id="WP_036093298.1">
    <property type="nucleotide sequence ID" value="NZ_BJEY01000028.1"/>
</dbReference>
<keyword evidence="2" id="KW-1185">Reference proteome</keyword>
<protein>
    <submittedName>
        <fullName evidence="1">Uncharacterized protein</fullName>
    </submittedName>
</protein>
<accession>A0ABX4XKN5</accession>
<organism evidence="1 2">
    <name type="scientific">Listeria newyorkensis</name>
    <dbReference type="NCBI Taxonomy" id="1497681"/>
    <lineage>
        <taxon>Bacteria</taxon>
        <taxon>Bacillati</taxon>
        <taxon>Bacillota</taxon>
        <taxon>Bacilli</taxon>
        <taxon>Bacillales</taxon>
        <taxon>Listeriaceae</taxon>
        <taxon>Listeria</taxon>
    </lineage>
</organism>
<dbReference type="Proteomes" id="UP000236500">
    <property type="component" value="Unassembled WGS sequence"/>
</dbReference>
<proteinExistence type="predicted"/>
<gene>
    <name evidence="1" type="ORF">BMT55_13835</name>
</gene>
<evidence type="ECO:0000313" key="1">
    <source>
        <dbReference type="EMBL" id="PNP89133.1"/>
    </source>
</evidence>
<evidence type="ECO:0000313" key="2">
    <source>
        <dbReference type="Proteomes" id="UP000236500"/>
    </source>
</evidence>
<comment type="caution">
    <text evidence="1">The sequence shown here is derived from an EMBL/GenBank/DDBJ whole genome shotgun (WGS) entry which is preliminary data.</text>
</comment>
<dbReference type="EMBL" id="MPDH01000019">
    <property type="protein sequence ID" value="PNP89133.1"/>
    <property type="molecule type" value="Genomic_DNA"/>
</dbReference>
<name>A0ABX4XKN5_9LIST</name>